<reference evidence="5 6" key="1">
    <citation type="journal article" date="2015" name="Genome Announc.">
        <title>Expanding the biotechnology potential of lactobacilli through comparative genomics of 213 strains and associated genera.</title>
        <authorList>
            <person name="Sun Z."/>
            <person name="Harris H.M."/>
            <person name="McCann A."/>
            <person name="Guo C."/>
            <person name="Argimon S."/>
            <person name="Zhang W."/>
            <person name="Yang X."/>
            <person name="Jeffery I.B."/>
            <person name="Cooney J.C."/>
            <person name="Kagawa T.F."/>
            <person name="Liu W."/>
            <person name="Song Y."/>
            <person name="Salvetti E."/>
            <person name="Wrobel A."/>
            <person name="Rasinkangas P."/>
            <person name="Parkhill J."/>
            <person name="Rea M.C."/>
            <person name="O'Sullivan O."/>
            <person name="Ritari J."/>
            <person name="Douillard F.P."/>
            <person name="Paul Ross R."/>
            <person name="Yang R."/>
            <person name="Briner A.E."/>
            <person name="Felis G.E."/>
            <person name="de Vos W.M."/>
            <person name="Barrangou R."/>
            <person name="Klaenhammer T.R."/>
            <person name="Caufield P.W."/>
            <person name="Cui Y."/>
            <person name="Zhang H."/>
            <person name="O'Toole P.W."/>
        </authorList>
    </citation>
    <scope>NUCLEOTIDE SEQUENCE [LARGE SCALE GENOMIC DNA]</scope>
    <source>
        <strain evidence="5 6">DSM 18527</strain>
    </source>
</reference>
<accession>X0PPZ6</accession>
<proteinExistence type="predicted"/>
<gene>
    <name evidence="5" type="ORF">FC83_GL001338</name>
</gene>
<feature type="binding site" evidence="2">
    <location>
        <begin position="161"/>
        <end position="164"/>
    </location>
    <ligand>
        <name>glutathione</name>
        <dbReference type="ChEBI" id="CHEBI:57925"/>
    </ligand>
</feature>
<dbReference type="Proteomes" id="UP000051236">
    <property type="component" value="Unassembled WGS sequence"/>
</dbReference>
<feature type="domain" description="GST C-terminal" evidence="4">
    <location>
        <begin position="198"/>
        <end position="328"/>
    </location>
</feature>
<dbReference type="SFLD" id="SFLDG01206">
    <property type="entry name" value="Xi.1"/>
    <property type="match status" value="1"/>
</dbReference>
<dbReference type="CDD" id="cd03190">
    <property type="entry name" value="GST_C_Omega_like"/>
    <property type="match status" value="1"/>
</dbReference>
<dbReference type="SFLD" id="SFLDS00019">
    <property type="entry name" value="Glutathione_Transferase_(cytos"/>
    <property type="match status" value="1"/>
</dbReference>
<dbReference type="SUPFAM" id="SSF47616">
    <property type="entry name" value="GST C-terminal domain-like"/>
    <property type="match status" value="1"/>
</dbReference>
<dbReference type="GO" id="GO:0005737">
    <property type="term" value="C:cytoplasm"/>
    <property type="evidence" value="ECO:0007669"/>
    <property type="project" value="TreeGrafter"/>
</dbReference>
<dbReference type="SFLD" id="SFLDG01148">
    <property type="entry name" value="Xi_(cytGST)"/>
    <property type="match status" value="1"/>
</dbReference>
<evidence type="ECO:0000256" key="2">
    <source>
        <dbReference type="PIRSR" id="PIRSR015753-2"/>
    </source>
</evidence>
<feature type="site" description="Lowers pKa of active site Cys" evidence="3">
    <location>
        <position position="328"/>
    </location>
</feature>
<dbReference type="Pfam" id="PF13410">
    <property type="entry name" value="GST_C_2"/>
    <property type="match status" value="1"/>
</dbReference>
<dbReference type="STRING" id="1423734.FC83_GL001338"/>
<evidence type="ECO:0000256" key="1">
    <source>
        <dbReference type="PIRSR" id="PIRSR015753-1"/>
    </source>
</evidence>
<keyword evidence="6" id="KW-1185">Reference proteome</keyword>
<dbReference type="PANTHER" id="PTHR32419">
    <property type="entry name" value="GLUTATHIONYL-HYDROQUINONE REDUCTASE"/>
    <property type="match status" value="1"/>
</dbReference>
<dbReference type="InterPro" id="IPR040079">
    <property type="entry name" value="Glutathione_S-Trfase"/>
</dbReference>
<evidence type="ECO:0000313" key="5">
    <source>
        <dbReference type="EMBL" id="KRM30780.1"/>
    </source>
</evidence>
<comment type="caution">
    <text evidence="5">The sequence shown here is derived from an EMBL/GenBank/DDBJ whole genome shotgun (WGS) entry which is preliminary data.</text>
</comment>
<dbReference type="InterPro" id="IPR036282">
    <property type="entry name" value="Glutathione-S-Trfase_C_sf"/>
</dbReference>
<dbReference type="PIRSF" id="PIRSF015753">
    <property type="entry name" value="GST"/>
    <property type="match status" value="1"/>
</dbReference>
<dbReference type="PANTHER" id="PTHR32419:SF6">
    <property type="entry name" value="GLUTATHIONE S-TRANSFERASE OMEGA-LIKE 1-RELATED"/>
    <property type="match status" value="1"/>
</dbReference>
<dbReference type="eggNOG" id="COG0435">
    <property type="taxonomic scope" value="Bacteria"/>
</dbReference>
<feature type="site" description="Lowers pKa of active site Cys" evidence="3">
    <location>
        <position position="285"/>
    </location>
</feature>
<evidence type="ECO:0000259" key="4">
    <source>
        <dbReference type="PROSITE" id="PS50405"/>
    </source>
</evidence>
<evidence type="ECO:0000256" key="3">
    <source>
        <dbReference type="PIRSR" id="PIRSR015753-3"/>
    </source>
</evidence>
<dbReference type="InterPro" id="IPR010987">
    <property type="entry name" value="Glutathione-S-Trfase_C-like"/>
</dbReference>
<dbReference type="InterPro" id="IPR004045">
    <property type="entry name" value="Glutathione_S-Trfase_N"/>
</dbReference>
<dbReference type="InterPro" id="IPR047047">
    <property type="entry name" value="GST_Omega-like_C"/>
</dbReference>
<feature type="active site" description="Proton donor/acceptor" evidence="1">
    <location>
        <position position="227"/>
    </location>
</feature>
<dbReference type="OrthoDB" id="9769158at2"/>
<organism evidence="5 6">
    <name type="scientific">Agrilactobacillus composti DSM 18527 = JCM 14202</name>
    <dbReference type="NCBI Taxonomy" id="1423734"/>
    <lineage>
        <taxon>Bacteria</taxon>
        <taxon>Bacillati</taxon>
        <taxon>Bacillota</taxon>
        <taxon>Bacilli</taxon>
        <taxon>Lactobacillales</taxon>
        <taxon>Lactobacillaceae</taxon>
        <taxon>Agrilactobacillus</taxon>
    </lineage>
</organism>
<evidence type="ECO:0000313" key="6">
    <source>
        <dbReference type="Proteomes" id="UP000051236"/>
    </source>
</evidence>
<dbReference type="Gene3D" id="3.40.30.10">
    <property type="entry name" value="Glutaredoxin"/>
    <property type="match status" value="1"/>
</dbReference>
<dbReference type="Gene3D" id="1.20.1050.10">
    <property type="match status" value="1"/>
</dbReference>
<sequence length="359" mass="41447">MSESDLKKLAKQYQDSDQTAFCVVDFDQGKVVKREVDQYQKAIIDSKISTDESQHEIQTDGTFKRQGNHFKQKFGTGANELQPEYGRYRLIWGEICPWSHRAAIVRKLLGLEDAISIGKVYPIRGKEGWSFKLDIDEIDPVLEIHYLGEAYVAADPDYDGRATIPALVDITTGKVVNNDYHTLTNQFEVAFKPFQKADAPDLYPENLRTEIDDLNVILFNEVNNAVYQAGFAQSQAAYEKAYDKLFKRLDWLEARLAHQRYLFGEQLTDSDVRLYVTLARFDAAYYPVFHTNRNRLIDFPNLWRYARDLYQQPAFRDTTNFDSIKKGYQATHAGNPNHLVSKGPDTRIWDEPVQEVKHV</sequence>
<feature type="binding site" evidence="2">
    <location>
        <position position="129"/>
    </location>
    <ligand>
        <name>glutathione</name>
        <dbReference type="ChEBI" id="CHEBI:57925"/>
    </ligand>
</feature>
<dbReference type="GO" id="GO:0004364">
    <property type="term" value="F:glutathione transferase activity"/>
    <property type="evidence" value="ECO:0007669"/>
    <property type="project" value="InterPro"/>
</dbReference>
<dbReference type="InterPro" id="IPR016639">
    <property type="entry name" value="GST_Omega/GSH"/>
</dbReference>
<dbReference type="PROSITE" id="PS50405">
    <property type="entry name" value="GST_CTER"/>
    <property type="match status" value="1"/>
</dbReference>
<dbReference type="AlphaFoldDB" id="X0PPZ6"/>
<feature type="active site" description="Nucleophile" evidence="1">
    <location>
        <position position="96"/>
    </location>
</feature>
<protein>
    <recommendedName>
        <fullName evidence="4">GST C-terminal domain-containing protein</fullName>
    </recommendedName>
</protein>
<dbReference type="Pfam" id="PF13409">
    <property type="entry name" value="GST_N_2"/>
    <property type="match status" value="1"/>
</dbReference>
<dbReference type="PATRIC" id="fig|1423734.3.peg.1353"/>
<name>X0PPZ6_9LACO</name>
<dbReference type="EMBL" id="AZGA01000087">
    <property type="protein sequence ID" value="KRM30780.1"/>
    <property type="molecule type" value="Genomic_DNA"/>
</dbReference>